<accession>A0A433JD77</accession>
<dbReference type="SUPFAM" id="SSF46785">
    <property type="entry name" value="Winged helix' DNA-binding domain"/>
    <property type="match status" value="1"/>
</dbReference>
<name>A0A433JD77_9PROT</name>
<evidence type="ECO:0000259" key="4">
    <source>
        <dbReference type="PROSITE" id="PS50949"/>
    </source>
</evidence>
<dbReference type="SUPFAM" id="SSF48008">
    <property type="entry name" value="GntR ligand-binding domain-like"/>
    <property type="match status" value="1"/>
</dbReference>
<dbReference type="SMART" id="SM00345">
    <property type="entry name" value="HTH_GNTR"/>
    <property type="match status" value="1"/>
</dbReference>
<dbReference type="Gene3D" id="1.20.120.530">
    <property type="entry name" value="GntR ligand-binding domain-like"/>
    <property type="match status" value="1"/>
</dbReference>
<dbReference type="InterPro" id="IPR011711">
    <property type="entry name" value="GntR_C"/>
</dbReference>
<dbReference type="PANTHER" id="PTHR43537">
    <property type="entry name" value="TRANSCRIPTIONAL REGULATOR, GNTR FAMILY"/>
    <property type="match status" value="1"/>
</dbReference>
<dbReference type="Pfam" id="PF07729">
    <property type="entry name" value="FCD"/>
    <property type="match status" value="1"/>
</dbReference>
<organism evidence="5 6">
    <name type="scientific">Azospirillum doebereinerae</name>
    <dbReference type="NCBI Taxonomy" id="92933"/>
    <lineage>
        <taxon>Bacteria</taxon>
        <taxon>Pseudomonadati</taxon>
        <taxon>Pseudomonadota</taxon>
        <taxon>Alphaproteobacteria</taxon>
        <taxon>Rhodospirillales</taxon>
        <taxon>Azospirillaceae</taxon>
        <taxon>Azospirillum</taxon>
    </lineage>
</organism>
<dbReference type="PRINTS" id="PR00035">
    <property type="entry name" value="HTHGNTR"/>
</dbReference>
<dbReference type="SMART" id="SM00895">
    <property type="entry name" value="FCD"/>
    <property type="match status" value="1"/>
</dbReference>
<dbReference type="Pfam" id="PF00392">
    <property type="entry name" value="GntR"/>
    <property type="match status" value="1"/>
</dbReference>
<keyword evidence="6" id="KW-1185">Reference proteome</keyword>
<feature type="domain" description="HTH gntR-type" evidence="4">
    <location>
        <begin position="1"/>
        <end position="61"/>
    </location>
</feature>
<evidence type="ECO:0000256" key="1">
    <source>
        <dbReference type="ARBA" id="ARBA00023015"/>
    </source>
</evidence>
<dbReference type="PANTHER" id="PTHR43537:SF49">
    <property type="entry name" value="TRANSCRIPTIONAL REGULATORY PROTEIN"/>
    <property type="match status" value="1"/>
</dbReference>
<dbReference type="InterPro" id="IPR000524">
    <property type="entry name" value="Tscrpt_reg_HTH_GntR"/>
</dbReference>
<evidence type="ECO:0000256" key="3">
    <source>
        <dbReference type="ARBA" id="ARBA00023163"/>
    </source>
</evidence>
<evidence type="ECO:0000313" key="5">
    <source>
        <dbReference type="EMBL" id="RUQ74684.1"/>
    </source>
</evidence>
<dbReference type="AlphaFoldDB" id="A0A433JD77"/>
<evidence type="ECO:0000313" key="6">
    <source>
        <dbReference type="Proteomes" id="UP000280346"/>
    </source>
</evidence>
<comment type="caution">
    <text evidence="5">The sequence shown here is derived from an EMBL/GenBank/DDBJ whole genome shotgun (WGS) entry which is preliminary data.</text>
</comment>
<protein>
    <submittedName>
        <fullName evidence="5">GntR family transcriptional regulator</fullName>
    </submittedName>
</protein>
<dbReference type="InterPro" id="IPR036388">
    <property type="entry name" value="WH-like_DNA-bd_sf"/>
</dbReference>
<keyword evidence="3" id="KW-0804">Transcription</keyword>
<proteinExistence type="predicted"/>
<dbReference type="GO" id="GO:0003700">
    <property type="term" value="F:DNA-binding transcription factor activity"/>
    <property type="evidence" value="ECO:0007669"/>
    <property type="project" value="InterPro"/>
</dbReference>
<dbReference type="Proteomes" id="UP000280346">
    <property type="component" value="Unassembled WGS sequence"/>
</dbReference>
<keyword evidence="1" id="KW-0805">Transcription regulation</keyword>
<gene>
    <name evidence="5" type="ORF">EJ913_05655</name>
</gene>
<evidence type="ECO:0000256" key="2">
    <source>
        <dbReference type="ARBA" id="ARBA00023125"/>
    </source>
</evidence>
<dbReference type="Gene3D" id="1.10.10.10">
    <property type="entry name" value="Winged helix-like DNA-binding domain superfamily/Winged helix DNA-binding domain"/>
    <property type="match status" value="1"/>
</dbReference>
<dbReference type="InterPro" id="IPR008920">
    <property type="entry name" value="TF_FadR/GntR_C"/>
</dbReference>
<dbReference type="CDD" id="cd07377">
    <property type="entry name" value="WHTH_GntR"/>
    <property type="match status" value="1"/>
</dbReference>
<dbReference type="OrthoDB" id="7260290at2"/>
<dbReference type="PROSITE" id="PS50949">
    <property type="entry name" value="HTH_GNTR"/>
    <property type="match status" value="1"/>
</dbReference>
<reference evidence="5 6" key="1">
    <citation type="submission" date="2018-12" db="EMBL/GenBank/DDBJ databases">
        <authorList>
            <person name="Yang Y."/>
        </authorList>
    </citation>
    <scope>NUCLEOTIDE SEQUENCE [LARGE SCALE GENOMIC DNA]</scope>
    <source>
        <strain evidence="5 6">GSF71</strain>
    </source>
</reference>
<sequence>MIALRNQVLEGKLPPGTKLRETELATRFGVSRTPVREALVAAEREGLVTYETNRGYTVRQFTLRDLLESYEMRGLLEGHGCRIVAERGLPADVERTLRAGLERAEALVGGEGLLEGSGLDQWRQLNQRFHNGLMALVPNGLFSRMFQLVYRVPKIDDVLEMERDRATLRAYNDEHRRILDAIVRRQGSRVEFLVREHLQGPSDLISRRMEETEVTATPLSR</sequence>
<dbReference type="InterPro" id="IPR036390">
    <property type="entry name" value="WH_DNA-bd_sf"/>
</dbReference>
<dbReference type="GO" id="GO:0003677">
    <property type="term" value="F:DNA binding"/>
    <property type="evidence" value="ECO:0007669"/>
    <property type="project" value="UniProtKB-KW"/>
</dbReference>
<dbReference type="EMBL" id="RZIJ01000003">
    <property type="protein sequence ID" value="RUQ74684.1"/>
    <property type="molecule type" value="Genomic_DNA"/>
</dbReference>
<keyword evidence="2" id="KW-0238">DNA-binding</keyword>